<gene>
    <name evidence="1" type="ORF">MLD38_011511</name>
</gene>
<sequence length="510" mass="57596">MASGPGTASFSELGFSPFPAFAHRPRSRASPSANSGSICVVSCCLGKSNKILKQQNPIFFPATPRKNREFMSHRPLELEQFVTSDDEDEMGDGFFEAIEELERMAREPSDILEEMNDRLSARELQLVLVYFSQEGRDSWCALEVFEWLKKENRVDKETMELMVAIMCGWMRKLIEGEHEVNDVADLLVDMDCVGLKPGFSMFEKVISLYWEMEKKEKAVSFVKEVLRRGTMNSEDNDEGHKGGPTGYLAWKMMVDGKYRDAVKLVIEIRESGLKPEVYSYLIAMTAIVKELNEVAKALRKLKGFAKSGLVANIDAENVGLVEQYQSDLLSDGVCLSKWVLEEGTPSIHGVVHERLLAMYVCAGRGLEAERQLWQMKFVGKETDGDLRDIVLAICASQNEVGAIRRLLTRSEVASSAQKRKTFSWLLRGFIKGGHFDDAADTLIKMLDMDLYPDYLDRLAVLHGLRNGIQQSGEVGLYLNVCKRLADAHLIGPCLVYLHIKKHNLWIMRML</sequence>
<keyword evidence="2" id="KW-1185">Reference proteome</keyword>
<dbReference type="Proteomes" id="UP001057402">
    <property type="component" value="Chromosome 4"/>
</dbReference>
<reference evidence="2" key="1">
    <citation type="journal article" date="2023" name="Front. Plant Sci.">
        <title>Chromosomal-level genome assembly of Melastoma candidum provides insights into trichome evolution.</title>
        <authorList>
            <person name="Zhong Y."/>
            <person name="Wu W."/>
            <person name="Sun C."/>
            <person name="Zou P."/>
            <person name="Liu Y."/>
            <person name="Dai S."/>
            <person name="Zhou R."/>
        </authorList>
    </citation>
    <scope>NUCLEOTIDE SEQUENCE [LARGE SCALE GENOMIC DNA]</scope>
</reference>
<accession>A0ACB9R2Q2</accession>
<organism evidence="1 2">
    <name type="scientific">Melastoma candidum</name>
    <dbReference type="NCBI Taxonomy" id="119954"/>
    <lineage>
        <taxon>Eukaryota</taxon>
        <taxon>Viridiplantae</taxon>
        <taxon>Streptophyta</taxon>
        <taxon>Embryophyta</taxon>
        <taxon>Tracheophyta</taxon>
        <taxon>Spermatophyta</taxon>
        <taxon>Magnoliopsida</taxon>
        <taxon>eudicotyledons</taxon>
        <taxon>Gunneridae</taxon>
        <taxon>Pentapetalae</taxon>
        <taxon>rosids</taxon>
        <taxon>malvids</taxon>
        <taxon>Myrtales</taxon>
        <taxon>Melastomataceae</taxon>
        <taxon>Melastomatoideae</taxon>
        <taxon>Melastomateae</taxon>
        <taxon>Melastoma</taxon>
    </lineage>
</organism>
<dbReference type="EMBL" id="CM042883">
    <property type="protein sequence ID" value="KAI4373381.1"/>
    <property type="molecule type" value="Genomic_DNA"/>
</dbReference>
<protein>
    <submittedName>
        <fullName evidence="1">Uncharacterized protein</fullName>
    </submittedName>
</protein>
<proteinExistence type="predicted"/>
<evidence type="ECO:0000313" key="1">
    <source>
        <dbReference type="EMBL" id="KAI4373381.1"/>
    </source>
</evidence>
<name>A0ACB9R2Q2_9MYRT</name>
<comment type="caution">
    <text evidence="1">The sequence shown here is derived from an EMBL/GenBank/DDBJ whole genome shotgun (WGS) entry which is preliminary data.</text>
</comment>
<evidence type="ECO:0000313" key="2">
    <source>
        <dbReference type="Proteomes" id="UP001057402"/>
    </source>
</evidence>